<keyword evidence="3" id="KW-1185">Reference proteome</keyword>
<protein>
    <submittedName>
        <fullName evidence="2">Uncharacterized protein</fullName>
    </submittedName>
</protein>
<accession>A0A976SGR9</accession>
<gene>
    <name evidence="2" type="ORF">IVIADoCa2_15</name>
</gene>
<dbReference type="EMBL" id="ON911539">
    <property type="protein sequence ID" value="UVB02992.1"/>
    <property type="molecule type" value="Genomic_DNA"/>
</dbReference>
<evidence type="ECO:0000256" key="1">
    <source>
        <dbReference type="SAM" id="Coils"/>
    </source>
</evidence>
<keyword evidence="1" id="KW-0175">Coiled coil</keyword>
<sequence length="140" mass="14888">MSNETTTQSVSHTEVKLAELREDRLKAMEKVNKIDEKIAALENAAANEAAIEALKAGDAVAYVYGRALNKRVLSGTVSATKKNDKGIVQLKVEHGEGFDAEFHLIDATALLFSSEEIEKAQADIDAAKAAAEKGSEGGAE</sequence>
<evidence type="ECO:0000313" key="2">
    <source>
        <dbReference type="EMBL" id="UVB02992.1"/>
    </source>
</evidence>
<feature type="coiled-coil region" evidence="1">
    <location>
        <begin position="17"/>
        <end position="44"/>
    </location>
</feature>
<dbReference type="Proteomes" id="UP001064200">
    <property type="component" value="Segment"/>
</dbReference>
<name>A0A976SGR9_9CAUD</name>
<proteinExistence type="predicted"/>
<organism evidence="2 3">
    <name type="scientific">Xanthomonas phage vB_Xar_IVIA-DoCa2</name>
    <dbReference type="NCBI Taxonomy" id="2970491"/>
    <lineage>
        <taxon>Viruses</taxon>
        <taxon>Duplodnaviria</taxon>
        <taxon>Heunggongvirae</taxon>
        <taxon>Uroviricota</taxon>
        <taxon>Caudoviricetes</taxon>
        <taxon>Autographivirales</taxon>
        <taxon>Autonotataviridae</taxon>
        <taxon>Gujervirinae</taxon>
        <taxon>Pradovirus</taxon>
        <taxon>Pradovirus IVIADoCa2</taxon>
    </lineage>
</organism>
<evidence type="ECO:0000313" key="3">
    <source>
        <dbReference type="Proteomes" id="UP001064200"/>
    </source>
</evidence>
<reference evidence="2" key="1">
    <citation type="submission" date="2022-06" db="EMBL/GenBank/DDBJ databases">
        <title>Comparative analysis of new lytic phages for the biological control of phytopathogenic Xanthomonas spp.</title>
        <authorList>
            <person name="Domingo-Calap M.L."/>
            <person name="Bernabeu-Gimeno M."/>
            <person name="Aure C.M."/>
            <person name="Marco-Noales E."/>
            <person name="Domingo-Calap P."/>
        </authorList>
    </citation>
    <scope>NUCLEOTIDE SEQUENCE</scope>
</reference>